<dbReference type="Proteomes" id="UP000316598">
    <property type="component" value="Unassembled WGS sequence"/>
</dbReference>
<proteinExistence type="predicted"/>
<sequence>MMSIYAWNRLLACGENRTSGWKSFPLLLLLLMLGCETDTAPKASHFEHDHVVASHWPNGLADAATKIRDRVARLDNEHTLTLHDHKHDYGDDHSHETNPWDEIVELVSWIPEIAADTNLAEADWLPLYQRSESLSANLRAANGEWSEGNRQQLESLCELIDQTAKKIPEQLPLFVKTDS</sequence>
<comment type="caution">
    <text evidence="1">The sequence shown here is derived from an EMBL/GenBank/DDBJ whole genome shotgun (WGS) entry which is preliminary data.</text>
</comment>
<name>A0A5C5WJD8_9BACT</name>
<protein>
    <submittedName>
        <fullName evidence="1">Uncharacterized protein</fullName>
    </submittedName>
</protein>
<dbReference type="AlphaFoldDB" id="A0A5C5WJD8"/>
<reference evidence="1 2" key="1">
    <citation type="submission" date="2019-02" db="EMBL/GenBank/DDBJ databases">
        <title>Deep-cultivation of Planctomycetes and their phenomic and genomic characterization uncovers novel biology.</title>
        <authorList>
            <person name="Wiegand S."/>
            <person name="Jogler M."/>
            <person name="Boedeker C."/>
            <person name="Pinto D."/>
            <person name="Vollmers J."/>
            <person name="Rivas-Marin E."/>
            <person name="Kohn T."/>
            <person name="Peeters S.H."/>
            <person name="Heuer A."/>
            <person name="Rast P."/>
            <person name="Oberbeckmann S."/>
            <person name="Bunk B."/>
            <person name="Jeske O."/>
            <person name="Meyerdierks A."/>
            <person name="Storesund J.E."/>
            <person name="Kallscheuer N."/>
            <person name="Luecker S."/>
            <person name="Lage O.M."/>
            <person name="Pohl T."/>
            <person name="Merkel B.J."/>
            <person name="Hornburger P."/>
            <person name="Mueller R.-W."/>
            <person name="Bruemmer F."/>
            <person name="Labrenz M."/>
            <person name="Spormann A.M."/>
            <person name="Op Den Camp H."/>
            <person name="Overmann J."/>
            <person name="Amann R."/>
            <person name="Jetten M.S.M."/>
            <person name="Mascher T."/>
            <person name="Medema M.H."/>
            <person name="Devos D.P."/>
            <person name="Kaster A.-K."/>
            <person name="Ovreas L."/>
            <person name="Rohde M."/>
            <person name="Galperin M.Y."/>
            <person name="Jogler C."/>
        </authorList>
    </citation>
    <scope>NUCLEOTIDE SEQUENCE [LARGE SCALE GENOMIC DNA]</scope>
    <source>
        <strain evidence="1 2">Pla22</strain>
    </source>
</reference>
<dbReference type="RefSeq" id="WP_242632130.1">
    <property type="nucleotide sequence ID" value="NZ_SJPI01000002.1"/>
</dbReference>
<evidence type="ECO:0000313" key="2">
    <source>
        <dbReference type="Proteomes" id="UP000316598"/>
    </source>
</evidence>
<evidence type="ECO:0000313" key="1">
    <source>
        <dbReference type="EMBL" id="TWT50924.1"/>
    </source>
</evidence>
<gene>
    <name evidence="1" type="ORF">Pla22_36670</name>
</gene>
<keyword evidence="2" id="KW-1185">Reference proteome</keyword>
<dbReference type="EMBL" id="SJPI01000002">
    <property type="protein sequence ID" value="TWT50924.1"/>
    <property type="molecule type" value="Genomic_DNA"/>
</dbReference>
<accession>A0A5C5WJD8</accession>
<organism evidence="1 2">
    <name type="scientific">Rubripirellula amarantea</name>
    <dbReference type="NCBI Taxonomy" id="2527999"/>
    <lineage>
        <taxon>Bacteria</taxon>
        <taxon>Pseudomonadati</taxon>
        <taxon>Planctomycetota</taxon>
        <taxon>Planctomycetia</taxon>
        <taxon>Pirellulales</taxon>
        <taxon>Pirellulaceae</taxon>
        <taxon>Rubripirellula</taxon>
    </lineage>
</organism>